<evidence type="ECO:0000313" key="4">
    <source>
        <dbReference type="Proteomes" id="UP001208689"/>
    </source>
</evidence>
<evidence type="ECO:0000256" key="1">
    <source>
        <dbReference type="SAM" id="Phobius"/>
    </source>
</evidence>
<dbReference type="SUPFAM" id="SSF46785">
    <property type="entry name" value="Winged helix' DNA-binding domain"/>
    <property type="match status" value="2"/>
</dbReference>
<dbReference type="InterPro" id="IPR056504">
    <property type="entry name" value="HTH_HVO_0163_N"/>
</dbReference>
<accession>A0ABY6HLE9</accession>
<evidence type="ECO:0000259" key="2">
    <source>
        <dbReference type="Pfam" id="PF24266"/>
    </source>
</evidence>
<gene>
    <name evidence="3" type="ORF">NEF87_000619</name>
</gene>
<sequence length="481" mass="54645">MQTHKNLVIFGILGIIALGISGLLNQNYFTNSASIFEKTQYNEEVDSGDFFYKDVEEPTSIFSQENTPNNTGTQGNGNPTNFTHGNMGNQINNTSNFQFKFANNFAIKGTANQNISLTTQYDSELSNRFFGFHLNNEEYVDMSLYAQSSFLYSQQSQIAKPSILFNLEIPQIPMKMAPVLSVSEDEAKEYNVDYSYSAFYSLDFDGSYESIQIYSILDPNLGIQPAENQDISWAIFDNSTNQWNLIDTSISDGNISALIYGNSVESSQLILTLVYISPVSIAENFWTSTLGLIIIGLAILTIVFGSLMSQQEYRDYLLNRFLPINKGPHRLTMEEVLENENRNNIISAILDKPGIHFNELLREINISAGTLAWHLDILDTFKVIRKERVGQYLLYFSFLDTNPISKLDSKLQKSRTTLEIMQIVKDNPGIYQNKIAKRLDLDHKTVKYHLDKLKEADIVISKKSGRRNLFYPTDFESIISE</sequence>
<dbReference type="Pfam" id="PF24266">
    <property type="entry name" value="HTH_HVO_0163_N"/>
    <property type="match status" value="1"/>
</dbReference>
<dbReference type="InterPro" id="IPR036390">
    <property type="entry name" value="WH_DNA-bd_sf"/>
</dbReference>
<proteinExistence type="predicted"/>
<feature type="domain" description="HVO-0163 N-terminal HTH" evidence="2">
    <location>
        <begin position="339"/>
        <end position="397"/>
    </location>
</feature>
<dbReference type="Pfam" id="PF13412">
    <property type="entry name" value="HTH_24"/>
    <property type="match status" value="1"/>
</dbReference>
<keyword evidence="1" id="KW-0812">Transmembrane</keyword>
<keyword evidence="1" id="KW-1133">Transmembrane helix</keyword>
<dbReference type="InterPro" id="IPR011991">
    <property type="entry name" value="ArsR-like_HTH"/>
</dbReference>
<dbReference type="PANTHER" id="PTHR36216:SF1">
    <property type="entry name" value="HTH ARSR-TYPE DOMAIN-CONTAINING PROTEIN"/>
    <property type="match status" value="1"/>
</dbReference>
<feature type="transmembrane region" description="Helical" evidence="1">
    <location>
        <begin position="285"/>
        <end position="307"/>
    </location>
</feature>
<reference evidence="3" key="1">
    <citation type="submission" date="2022-09" db="EMBL/GenBank/DDBJ databases">
        <title>Actin cytoskeleton and complex cell architecture in an #Asgard archaeon.</title>
        <authorList>
            <person name="Ponce Toledo R.I."/>
            <person name="Schleper C."/>
            <person name="Rodrigues Oliveira T."/>
            <person name="Wollweber F."/>
            <person name="Xu J."/>
            <person name="Rittmann S."/>
            <person name="Klingl A."/>
            <person name="Pilhofer M."/>
        </authorList>
    </citation>
    <scope>NUCLEOTIDE SEQUENCE</scope>
    <source>
        <strain evidence="3">B-35</strain>
    </source>
</reference>
<keyword evidence="4" id="KW-1185">Reference proteome</keyword>
<feature type="transmembrane region" description="Helical" evidence="1">
    <location>
        <begin position="7"/>
        <end position="24"/>
    </location>
</feature>
<organism evidence="3 4">
    <name type="scientific">Candidatus Lokiarchaeum ossiferum</name>
    <dbReference type="NCBI Taxonomy" id="2951803"/>
    <lineage>
        <taxon>Archaea</taxon>
        <taxon>Promethearchaeati</taxon>
        <taxon>Promethearchaeota</taxon>
        <taxon>Promethearchaeia</taxon>
        <taxon>Promethearchaeales</taxon>
        <taxon>Promethearchaeaceae</taxon>
        <taxon>Candidatus Lokiarchaeum</taxon>
    </lineage>
</organism>
<evidence type="ECO:0000313" key="3">
    <source>
        <dbReference type="EMBL" id="UYP44334.1"/>
    </source>
</evidence>
<dbReference type="Proteomes" id="UP001208689">
    <property type="component" value="Chromosome"/>
</dbReference>
<name>A0ABY6HLE9_9ARCH</name>
<dbReference type="InterPro" id="IPR036388">
    <property type="entry name" value="WH-like_DNA-bd_sf"/>
</dbReference>
<dbReference type="Gene3D" id="1.10.10.10">
    <property type="entry name" value="Winged helix-like DNA-binding domain superfamily/Winged helix DNA-binding domain"/>
    <property type="match status" value="2"/>
</dbReference>
<dbReference type="PANTHER" id="PTHR36216">
    <property type="entry name" value="TRANSCRIPTIONAL REGULATOR, TRMB"/>
    <property type="match status" value="1"/>
</dbReference>
<dbReference type="EMBL" id="CP104013">
    <property type="protein sequence ID" value="UYP44334.1"/>
    <property type="molecule type" value="Genomic_DNA"/>
</dbReference>
<protein>
    <recommendedName>
        <fullName evidence="2">HVO-0163 N-terminal HTH domain-containing protein</fullName>
    </recommendedName>
</protein>
<keyword evidence="1" id="KW-0472">Membrane</keyword>
<dbReference type="CDD" id="cd00090">
    <property type="entry name" value="HTH_ARSR"/>
    <property type="match status" value="2"/>
</dbReference>